<gene>
    <name evidence="2" type="ORF">FOL47_010588</name>
</gene>
<dbReference type="AlphaFoldDB" id="A0A7J6MPV9"/>
<accession>A0A7J6MPV9</accession>
<proteinExistence type="predicted"/>
<comment type="caution">
    <text evidence="2">The sequence shown here is derived from an EMBL/GenBank/DDBJ whole genome shotgun (WGS) entry which is preliminary data.</text>
</comment>
<dbReference type="EMBL" id="JAAPAO010000083">
    <property type="protein sequence ID" value="KAF4673436.1"/>
    <property type="molecule type" value="Genomic_DNA"/>
</dbReference>
<evidence type="ECO:0000313" key="2">
    <source>
        <dbReference type="EMBL" id="KAF4673436.1"/>
    </source>
</evidence>
<feature type="chain" id="PRO_5029441833" evidence="1">
    <location>
        <begin position="17"/>
        <end position="199"/>
    </location>
</feature>
<protein>
    <submittedName>
        <fullName evidence="2">Uncharacterized protein</fullName>
    </submittedName>
</protein>
<reference evidence="2 3" key="1">
    <citation type="submission" date="2020-04" db="EMBL/GenBank/DDBJ databases">
        <title>Perkinsus chesapeaki whole genome sequence.</title>
        <authorList>
            <person name="Bogema D.R."/>
        </authorList>
    </citation>
    <scope>NUCLEOTIDE SEQUENCE [LARGE SCALE GENOMIC DNA]</scope>
    <source>
        <strain evidence="2">ATCC PRA-425</strain>
    </source>
</reference>
<name>A0A7J6MPV9_PERCH</name>
<keyword evidence="1" id="KW-0732">Signal</keyword>
<feature type="signal peptide" evidence="1">
    <location>
        <begin position="1"/>
        <end position="16"/>
    </location>
</feature>
<evidence type="ECO:0000313" key="3">
    <source>
        <dbReference type="Proteomes" id="UP000591131"/>
    </source>
</evidence>
<organism evidence="2 3">
    <name type="scientific">Perkinsus chesapeaki</name>
    <name type="common">Clam parasite</name>
    <name type="synonym">Perkinsus andrewsi</name>
    <dbReference type="NCBI Taxonomy" id="330153"/>
    <lineage>
        <taxon>Eukaryota</taxon>
        <taxon>Sar</taxon>
        <taxon>Alveolata</taxon>
        <taxon>Perkinsozoa</taxon>
        <taxon>Perkinsea</taxon>
        <taxon>Perkinsida</taxon>
        <taxon>Perkinsidae</taxon>
        <taxon>Perkinsus</taxon>
    </lineage>
</organism>
<sequence length="199" mass="21921">MVSAALVGILISVVHSTLPPRSIPNPWSLPGKVFTVEAVDWKALVSFCDINGENEAELVFAGPGGNTIRAVVPYRSEIRRHFSRDGLNGTFIEECLIHLLWDENTEAIGGKELNQFLHGAGLMDQDDSFIDTLEYGYDPEDAGDSASRKEVIVAVDLIDDLDTLTETKVASDFCESFRDSMLAYALSHVLSGHRRNLRP</sequence>
<keyword evidence="3" id="KW-1185">Reference proteome</keyword>
<evidence type="ECO:0000256" key="1">
    <source>
        <dbReference type="SAM" id="SignalP"/>
    </source>
</evidence>
<dbReference type="Proteomes" id="UP000591131">
    <property type="component" value="Unassembled WGS sequence"/>
</dbReference>